<dbReference type="InterPro" id="IPR050346">
    <property type="entry name" value="FMO-like"/>
</dbReference>
<comment type="similarity">
    <text evidence="1">Belongs to the FMO family.</text>
</comment>
<organism evidence="6 7">
    <name type="scientific">Dendrothele bispora (strain CBS 962.96)</name>
    <dbReference type="NCBI Taxonomy" id="1314807"/>
    <lineage>
        <taxon>Eukaryota</taxon>
        <taxon>Fungi</taxon>
        <taxon>Dikarya</taxon>
        <taxon>Basidiomycota</taxon>
        <taxon>Agaricomycotina</taxon>
        <taxon>Agaricomycetes</taxon>
        <taxon>Agaricomycetidae</taxon>
        <taxon>Agaricales</taxon>
        <taxon>Agaricales incertae sedis</taxon>
        <taxon>Dendrothele</taxon>
    </lineage>
</organism>
<evidence type="ECO:0000256" key="4">
    <source>
        <dbReference type="ARBA" id="ARBA00022857"/>
    </source>
</evidence>
<dbReference type="GO" id="GO:0050661">
    <property type="term" value="F:NADP binding"/>
    <property type="evidence" value="ECO:0007669"/>
    <property type="project" value="InterPro"/>
</dbReference>
<keyword evidence="3" id="KW-0274">FAD</keyword>
<evidence type="ECO:0000256" key="3">
    <source>
        <dbReference type="ARBA" id="ARBA00022827"/>
    </source>
</evidence>
<protein>
    <submittedName>
        <fullName evidence="6">FAD/NAD(P)-binding domain-containing protein</fullName>
    </submittedName>
</protein>
<dbReference type="PRINTS" id="PR00370">
    <property type="entry name" value="FMOXYGENASE"/>
</dbReference>
<evidence type="ECO:0000256" key="5">
    <source>
        <dbReference type="ARBA" id="ARBA00023002"/>
    </source>
</evidence>
<dbReference type="GO" id="GO:0004499">
    <property type="term" value="F:N,N-dimethylaniline monooxygenase activity"/>
    <property type="evidence" value="ECO:0007669"/>
    <property type="project" value="InterPro"/>
</dbReference>
<keyword evidence="5" id="KW-0560">Oxidoreductase</keyword>
<keyword evidence="2" id="KW-0285">Flavoprotein</keyword>
<keyword evidence="7" id="KW-1185">Reference proteome</keyword>
<dbReference type="InterPro" id="IPR020946">
    <property type="entry name" value="Flavin_mOase-like"/>
</dbReference>
<dbReference type="OrthoDB" id="66881at2759"/>
<evidence type="ECO:0000313" key="6">
    <source>
        <dbReference type="EMBL" id="THV07807.1"/>
    </source>
</evidence>
<gene>
    <name evidence="6" type="ORF">K435DRAFT_741165</name>
</gene>
<dbReference type="AlphaFoldDB" id="A0A4S8MWT0"/>
<dbReference type="EMBL" id="ML179036">
    <property type="protein sequence ID" value="THV07807.1"/>
    <property type="molecule type" value="Genomic_DNA"/>
</dbReference>
<dbReference type="Proteomes" id="UP000297245">
    <property type="component" value="Unassembled WGS sequence"/>
</dbReference>
<keyword evidence="4" id="KW-0521">NADP</keyword>
<dbReference type="Pfam" id="PF00743">
    <property type="entry name" value="FMO-like"/>
    <property type="match status" value="2"/>
</dbReference>
<dbReference type="SUPFAM" id="SSF51735">
    <property type="entry name" value="NAD(P)-binding Rossmann-fold domains"/>
    <property type="match status" value="1"/>
</dbReference>
<evidence type="ECO:0000313" key="7">
    <source>
        <dbReference type="Proteomes" id="UP000297245"/>
    </source>
</evidence>
<sequence length="482" mass="53615">MAKPIFSTAPIHICIVGAGPCGLAALQVISDTPEFKSGRWVPTVFEARETVGGIWNPVPAGHQNEPPKSPLYDSMTTNIPHPVMAYTTFPFPPLTPLFPPASSVQRYLQAYASHFNLLPYVRLNTAVKEATWDESKCVWKVTVLGGLSVITETHLFDHLIVANGHFHKPRYPEIPGLPAWLESGRILHSAWYRRPSDTGNAKKVVVIGNGPSGMDIAAELVKSGRTVLHSVGNNSPAVPQSLPEQRGRTTGFGDLVSGTMFFEDGTVDQDIDKVILATGYEYSIPFLPSVIAESTLSAGEGCFNGSKIQNSSYHLYPLAQDIFPLIDSIPPSRLAFMGLLLRGTPFTLFEAQAHTIVKVFRQPSSLDFEREKTKILAKHKQLCGEGMWLSVDLAKDWHRPTEPESFVYRDGLNEFAGVKYRVPEWEKDMWKWKIELRSEWRKLEENGESEQLVNGVGSNSREGWVKLMYDVLERAGVTIQRG</sequence>
<accession>A0A4S8MWT0</accession>
<dbReference type="Gene3D" id="3.50.50.60">
    <property type="entry name" value="FAD/NAD(P)-binding domain"/>
    <property type="match status" value="2"/>
</dbReference>
<evidence type="ECO:0000256" key="1">
    <source>
        <dbReference type="ARBA" id="ARBA00009183"/>
    </source>
</evidence>
<dbReference type="InterPro" id="IPR036188">
    <property type="entry name" value="FAD/NAD-bd_sf"/>
</dbReference>
<reference evidence="6 7" key="1">
    <citation type="journal article" date="2019" name="Nat. Ecol. Evol.">
        <title>Megaphylogeny resolves global patterns of mushroom evolution.</title>
        <authorList>
            <person name="Varga T."/>
            <person name="Krizsan K."/>
            <person name="Foldi C."/>
            <person name="Dima B."/>
            <person name="Sanchez-Garcia M."/>
            <person name="Sanchez-Ramirez S."/>
            <person name="Szollosi G.J."/>
            <person name="Szarkandi J.G."/>
            <person name="Papp V."/>
            <person name="Albert L."/>
            <person name="Andreopoulos W."/>
            <person name="Angelini C."/>
            <person name="Antonin V."/>
            <person name="Barry K.W."/>
            <person name="Bougher N.L."/>
            <person name="Buchanan P."/>
            <person name="Buyck B."/>
            <person name="Bense V."/>
            <person name="Catcheside P."/>
            <person name="Chovatia M."/>
            <person name="Cooper J."/>
            <person name="Damon W."/>
            <person name="Desjardin D."/>
            <person name="Finy P."/>
            <person name="Geml J."/>
            <person name="Haridas S."/>
            <person name="Hughes K."/>
            <person name="Justo A."/>
            <person name="Karasinski D."/>
            <person name="Kautmanova I."/>
            <person name="Kiss B."/>
            <person name="Kocsube S."/>
            <person name="Kotiranta H."/>
            <person name="LaButti K.M."/>
            <person name="Lechner B.E."/>
            <person name="Liimatainen K."/>
            <person name="Lipzen A."/>
            <person name="Lukacs Z."/>
            <person name="Mihaltcheva S."/>
            <person name="Morgado L.N."/>
            <person name="Niskanen T."/>
            <person name="Noordeloos M.E."/>
            <person name="Ohm R.A."/>
            <person name="Ortiz-Santana B."/>
            <person name="Ovrebo C."/>
            <person name="Racz N."/>
            <person name="Riley R."/>
            <person name="Savchenko A."/>
            <person name="Shiryaev A."/>
            <person name="Soop K."/>
            <person name="Spirin V."/>
            <person name="Szebenyi C."/>
            <person name="Tomsovsky M."/>
            <person name="Tulloss R.E."/>
            <person name="Uehling J."/>
            <person name="Grigoriev I.V."/>
            <person name="Vagvolgyi C."/>
            <person name="Papp T."/>
            <person name="Martin F.M."/>
            <person name="Miettinen O."/>
            <person name="Hibbett D.S."/>
            <person name="Nagy L.G."/>
        </authorList>
    </citation>
    <scope>NUCLEOTIDE SEQUENCE [LARGE SCALE GENOMIC DNA]</scope>
    <source>
        <strain evidence="6 7">CBS 962.96</strain>
    </source>
</reference>
<dbReference type="PANTHER" id="PTHR23023">
    <property type="entry name" value="DIMETHYLANILINE MONOOXYGENASE"/>
    <property type="match status" value="1"/>
</dbReference>
<dbReference type="InterPro" id="IPR000960">
    <property type="entry name" value="Flavin_mOase"/>
</dbReference>
<proteinExistence type="inferred from homology"/>
<dbReference type="InterPro" id="IPR036291">
    <property type="entry name" value="NAD(P)-bd_dom_sf"/>
</dbReference>
<dbReference type="GO" id="GO:0050660">
    <property type="term" value="F:flavin adenine dinucleotide binding"/>
    <property type="evidence" value="ECO:0007669"/>
    <property type="project" value="InterPro"/>
</dbReference>
<evidence type="ECO:0000256" key="2">
    <source>
        <dbReference type="ARBA" id="ARBA00022630"/>
    </source>
</evidence>
<dbReference type="SUPFAM" id="SSF51905">
    <property type="entry name" value="FAD/NAD(P)-binding domain"/>
    <property type="match status" value="2"/>
</dbReference>
<name>A0A4S8MWT0_DENBC</name>